<dbReference type="HOGENOM" id="CLU_1938117_0_0_1"/>
<dbReference type="Proteomes" id="UP000024837">
    <property type="component" value="Unassembled WGS sequence"/>
</dbReference>
<sequence length="130" mass="14477">MTKAGTTSPSTLRASSSPVEMQASTTQHYYKFVVFKSFDQWETAEIFTFNQVDNPLGTSDIVGRGALIVLTRLRPGALKAAVDYMDDLNNNPDTQLAGFMWCLRSVYIREGDEGEGFTIVVELVSLDEER</sequence>
<proteinExistence type="predicted"/>
<protein>
    <submittedName>
        <fullName evidence="1">Uncharacterized protein</fullName>
    </submittedName>
</protein>
<gene>
    <name evidence="1" type="ORF">DRE_06819</name>
</gene>
<name>W7HK99_9PEZI</name>
<dbReference type="AlphaFoldDB" id="W7HK99"/>
<dbReference type="EMBL" id="KI966442">
    <property type="protein sequence ID" value="EWC44451.1"/>
    <property type="molecule type" value="Genomic_DNA"/>
</dbReference>
<accession>W7HK99</accession>
<organism evidence="1 2">
    <name type="scientific">Drechslerella stenobrocha 248</name>
    <dbReference type="NCBI Taxonomy" id="1043628"/>
    <lineage>
        <taxon>Eukaryota</taxon>
        <taxon>Fungi</taxon>
        <taxon>Dikarya</taxon>
        <taxon>Ascomycota</taxon>
        <taxon>Pezizomycotina</taxon>
        <taxon>Orbiliomycetes</taxon>
        <taxon>Orbiliales</taxon>
        <taxon>Orbiliaceae</taxon>
        <taxon>Drechslerella</taxon>
    </lineage>
</organism>
<reference evidence="1 2" key="1">
    <citation type="submission" date="2013-05" db="EMBL/GenBank/DDBJ databases">
        <title>Drechslerella stenobrocha genome reveals carnivorous origination and mechanical trapping mechanism of predatory fungi.</title>
        <authorList>
            <person name="Liu X."/>
            <person name="Zhang W."/>
            <person name="Liu K."/>
        </authorList>
    </citation>
    <scope>NUCLEOTIDE SEQUENCE [LARGE SCALE GENOMIC DNA]</scope>
    <source>
        <strain evidence="1 2">248</strain>
    </source>
</reference>
<evidence type="ECO:0000313" key="1">
    <source>
        <dbReference type="EMBL" id="EWC44451.1"/>
    </source>
</evidence>
<keyword evidence="2" id="KW-1185">Reference proteome</keyword>
<evidence type="ECO:0000313" key="2">
    <source>
        <dbReference type="Proteomes" id="UP000024837"/>
    </source>
</evidence>